<evidence type="ECO:0000313" key="1">
    <source>
        <dbReference type="EMBL" id="GHE52651.1"/>
    </source>
</evidence>
<dbReference type="Proteomes" id="UP000603227">
    <property type="component" value="Unassembled WGS sequence"/>
</dbReference>
<dbReference type="RefSeq" id="WP_189786893.1">
    <property type="nucleotide sequence ID" value="NZ_BNAT01000038.1"/>
</dbReference>
<keyword evidence="2" id="KW-1185">Reference proteome</keyword>
<dbReference type="EMBL" id="BNAT01000038">
    <property type="protein sequence ID" value="GHE52651.1"/>
    <property type="molecule type" value="Genomic_DNA"/>
</dbReference>
<proteinExistence type="predicted"/>
<evidence type="ECO:0000313" key="2">
    <source>
        <dbReference type="Proteomes" id="UP000603227"/>
    </source>
</evidence>
<reference evidence="1" key="1">
    <citation type="journal article" date="2014" name="Int. J. Syst. Evol. Microbiol.">
        <title>Complete genome sequence of Corynebacterium casei LMG S-19264T (=DSM 44701T), isolated from a smear-ripened cheese.</title>
        <authorList>
            <consortium name="US DOE Joint Genome Institute (JGI-PGF)"/>
            <person name="Walter F."/>
            <person name="Albersmeier A."/>
            <person name="Kalinowski J."/>
            <person name="Ruckert C."/>
        </authorList>
    </citation>
    <scope>NUCLEOTIDE SEQUENCE</scope>
    <source>
        <strain evidence="1">CGMCC 4.7403</strain>
    </source>
</reference>
<comment type="caution">
    <text evidence="1">The sequence shown here is derived from an EMBL/GenBank/DDBJ whole genome shotgun (WGS) entry which is preliminary data.</text>
</comment>
<organism evidence="1 2">
    <name type="scientific">Streptomyces capitiformicae</name>
    <dbReference type="NCBI Taxonomy" id="2014920"/>
    <lineage>
        <taxon>Bacteria</taxon>
        <taxon>Bacillati</taxon>
        <taxon>Actinomycetota</taxon>
        <taxon>Actinomycetes</taxon>
        <taxon>Kitasatosporales</taxon>
        <taxon>Streptomycetaceae</taxon>
        <taxon>Streptomyces</taxon>
    </lineage>
</organism>
<protein>
    <submittedName>
        <fullName evidence="1">Uncharacterized protein</fullName>
    </submittedName>
</protein>
<dbReference type="AlphaFoldDB" id="A0A919DK65"/>
<sequence>MQVVQRRKDARDELVLRIAGDPGDGDTAGKAIAARLDEIRPMFAEHVEAGLINRLTVEWVQPSGLTVNPRTDKAIWLIDELHPR</sequence>
<reference evidence="1" key="2">
    <citation type="submission" date="2020-09" db="EMBL/GenBank/DDBJ databases">
        <authorList>
            <person name="Sun Q."/>
            <person name="Zhou Y."/>
        </authorList>
    </citation>
    <scope>NUCLEOTIDE SEQUENCE</scope>
    <source>
        <strain evidence="1">CGMCC 4.7403</strain>
    </source>
</reference>
<accession>A0A919DK65</accession>
<name>A0A919DK65_9ACTN</name>
<gene>
    <name evidence="1" type="ORF">GCM10017771_74920</name>
</gene>